<keyword evidence="2" id="KW-0808">Transferase</keyword>
<organism evidence="3 4">
    <name type="scientific">Tanacetum coccineum</name>
    <dbReference type="NCBI Taxonomy" id="301880"/>
    <lineage>
        <taxon>Eukaryota</taxon>
        <taxon>Viridiplantae</taxon>
        <taxon>Streptophyta</taxon>
        <taxon>Embryophyta</taxon>
        <taxon>Tracheophyta</taxon>
        <taxon>Spermatophyta</taxon>
        <taxon>Magnoliopsida</taxon>
        <taxon>eudicotyledons</taxon>
        <taxon>Gunneridae</taxon>
        <taxon>Pentapetalae</taxon>
        <taxon>asterids</taxon>
        <taxon>campanulids</taxon>
        <taxon>Asterales</taxon>
        <taxon>Asteraceae</taxon>
        <taxon>Asteroideae</taxon>
        <taxon>Anthemideae</taxon>
        <taxon>Anthemidinae</taxon>
        <taxon>Tanacetum</taxon>
    </lineage>
</organism>
<evidence type="ECO:0000313" key="4">
    <source>
        <dbReference type="Proteomes" id="UP001151760"/>
    </source>
</evidence>
<sequence length="293" mass="33193">MENHVSVKEAHCRIIMFPLPFQGHINPMLQLANILHTHGFEITIIHAEYNTPKYSNYPHFTFRSIKDHFSEIAEQLATNPDGSYFVKYLNKSCEGSFKECLAGLLDKDSSVACLITDAGFYFTQAVADEFNLPRMVLRTSSLACVLAYAALPYYSHKKCFNITKEGRPLESHSLIPRIMMKASKRDHIWNTFKANTEDSITRANFRDFPYSEALTLRPITNKYSPASSSSLIQQARITFLSWLDTQPPKSTIYISFGSVAHITKLEFQEVAYGLSAKIGRQSIRWGGSTRVDG</sequence>
<evidence type="ECO:0000256" key="2">
    <source>
        <dbReference type="ARBA" id="ARBA00022679"/>
    </source>
</evidence>
<proteinExistence type="inferred from homology"/>
<accession>A0ABQ5H5W3</accession>
<gene>
    <name evidence="3" type="ORF">Tco_1057097</name>
</gene>
<protein>
    <submittedName>
        <fullName evidence="3">Uncharacterized protein</fullName>
    </submittedName>
</protein>
<comment type="similarity">
    <text evidence="1">Belongs to the UDP-glycosyltransferase family.</text>
</comment>
<dbReference type="EMBL" id="BQNB010019197">
    <property type="protein sequence ID" value="GJT82755.1"/>
    <property type="molecule type" value="Genomic_DNA"/>
</dbReference>
<dbReference type="Gene3D" id="3.40.50.2000">
    <property type="entry name" value="Glycogen Phosphorylase B"/>
    <property type="match status" value="2"/>
</dbReference>
<evidence type="ECO:0000313" key="3">
    <source>
        <dbReference type="EMBL" id="GJT82755.1"/>
    </source>
</evidence>
<keyword evidence="4" id="KW-1185">Reference proteome</keyword>
<dbReference type="CDD" id="cd03784">
    <property type="entry name" value="GT1_Gtf-like"/>
    <property type="match status" value="1"/>
</dbReference>
<dbReference type="PANTHER" id="PTHR11926">
    <property type="entry name" value="GLUCOSYL/GLUCURONOSYL TRANSFERASES"/>
    <property type="match status" value="1"/>
</dbReference>
<dbReference type="PANTHER" id="PTHR11926:SF1426">
    <property type="entry name" value="UDP-GLYCOSYLTRANSFERASE SUPERFAMILY PROTEIN-RELATED"/>
    <property type="match status" value="1"/>
</dbReference>
<dbReference type="Proteomes" id="UP001151760">
    <property type="component" value="Unassembled WGS sequence"/>
</dbReference>
<dbReference type="InterPro" id="IPR002213">
    <property type="entry name" value="UDP_glucos_trans"/>
</dbReference>
<comment type="caution">
    <text evidence="3">The sequence shown here is derived from an EMBL/GenBank/DDBJ whole genome shotgun (WGS) entry which is preliminary data.</text>
</comment>
<evidence type="ECO:0000256" key="1">
    <source>
        <dbReference type="ARBA" id="ARBA00009995"/>
    </source>
</evidence>
<reference evidence="3" key="1">
    <citation type="journal article" date="2022" name="Int. J. Mol. Sci.">
        <title>Draft Genome of Tanacetum Coccineum: Genomic Comparison of Closely Related Tanacetum-Family Plants.</title>
        <authorList>
            <person name="Yamashiro T."/>
            <person name="Shiraishi A."/>
            <person name="Nakayama K."/>
            <person name="Satake H."/>
        </authorList>
    </citation>
    <scope>NUCLEOTIDE SEQUENCE</scope>
</reference>
<reference evidence="3" key="2">
    <citation type="submission" date="2022-01" db="EMBL/GenBank/DDBJ databases">
        <authorList>
            <person name="Yamashiro T."/>
            <person name="Shiraishi A."/>
            <person name="Satake H."/>
            <person name="Nakayama K."/>
        </authorList>
    </citation>
    <scope>NUCLEOTIDE SEQUENCE</scope>
</reference>
<name>A0ABQ5H5W3_9ASTR</name>
<dbReference type="SUPFAM" id="SSF53756">
    <property type="entry name" value="UDP-Glycosyltransferase/glycogen phosphorylase"/>
    <property type="match status" value="1"/>
</dbReference>